<dbReference type="InterPro" id="IPR002885">
    <property type="entry name" value="PPR_rpt"/>
</dbReference>
<evidence type="ECO:0000256" key="1">
    <source>
        <dbReference type="ARBA" id="ARBA00006192"/>
    </source>
</evidence>
<dbReference type="NCBIfam" id="TIGR00756">
    <property type="entry name" value="PPR"/>
    <property type="match status" value="1"/>
</dbReference>
<feature type="repeat" description="PPR" evidence="5">
    <location>
        <begin position="850"/>
        <end position="884"/>
    </location>
</feature>
<feature type="repeat" description="PPR" evidence="5">
    <location>
        <begin position="707"/>
        <end position="741"/>
    </location>
</feature>
<dbReference type="PANTHER" id="PTHR47447:SF23">
    <property type="entry name" value="PENTACOTRIPEPTIDE-REPEAT REGION OF PRORP DOMAIN-CONTAINING PROTEIN"/>
    <property type="match status" value="1"/>
</dbReference>
<accession>A0A8K0JP83</accession>
<dbReference type="SUPFAM" id="SSF48452">
    <property type="entry name" value="TPR-like"/>
    <property type="match status" value="1"/>
</dbReference>
<dbReference type="InterPro" id="IPR011990">
    <property type="entry name" value="TPR-like_helical_dom_sf"/>
</dbReference>
<sequence>MAGASTHHASMLHKSLVLVELIGTSRTLAASEVGTLAKNLDPPIAPLPRHRLRVDVSCKCQYCLSTCTPAAGASSTVKTPTAQVPALLAKSRPRYSSVHADPSRETMIRRHRTSLAYAVAPPEDEWVPVSPRETPNRSGTGMRIEEQDRKARVPRAASLPFGVELPQDLYSDEVYGEGGLVEQANWFLDKPLVPDAVIPSTSSWDGSLKNRHQASSAVFSRQSIANYDAVEPVLPKLEARRVPHAKSSMTREIDYAEQKRLMDMLAIPPTVVSPMQAHLRDLFYASRLPGDSGRAFRDLYEVIEAAEPSMAVWQHLATHLRFSFTRWQRRPRPKNRLTVDPQICHILVYLKLDRLDKAINLASELLRHKSHKKDTAEVIPFSATLARHCVEAGQSEYVTRLVAARYDGFAPCFSSNQLRESKAVGLAYRSLRESMSIAFTSIKGVDDWVRGQHEKDMRELGVGPLFDHRMLRLSVAAILACLSVSSVNMAYQFYRAFVDCQIEVPLEASSRLWEALAQQGSVAQAWEIFDISGGSKILNNQHALPNRKVLSRILDLAQVRGDVTLAQATFGLIASGTATPSTRDVTAILRAQANAGRTKDVDHTLRRHFGATVSRLAAQRKSDRNAGSSSLSQRRQELNALETLVRAHAAAGHVTEAELWWERLRAKCDSPLCEDYNVMLHLHSRRGDLWKCQQLLEDMARCKVKPNAITYTTMMGAFTSKKDYRSAAAMLNRMRDEDVVMDTIAIGSVLNVAIEAGKWTGVKEIYETLEPDTQSDPAIAGTMLKAMLLLGAPFDSVKQLFQETFPDAKYASSRAWSILIQSACDAGQVAKAQLVLNDMLTKAENNSRPNPYAFTILVAAHLRNGDLESARHIFSRMDDLRIPLTSVGYSLMLRMLLKDGSINKDSVHRFAEDLLVSRPWRHVDNHGRGRDTENILTPVILEASAAGNTHRVEEYTRKLAHRGELPSLTMSTILMDTYRKAGQIEKMQMVWNHIHQLARQARQSEDSSSPSNLLCIPLSIYLDGLTTACRHQEVFDVWQSLAAEGFGFDAQNWNHLAVAFVRSGRPEEAFEVVENVLLTRAEEVAKRRSPAYRDPALPIGDATKSLSRQSVSSLPLPGEFEDEAVMRPPNRRHQYRSHTEDKEEQTPIKETVSNIVTKWRPSDLSWQASFLTVAVLERAYAKLENNIPVMALLSGEEEEVEPQRQSDADGTMQKATPLVLLARLNHRYARTVSLIMLHRRKRRSQARRKVEKAKAAGSGSTA</sequence>
<dbReference type="Gene3D" id="1.25.40.10">
    <property type="entry name" value="Tetratricopeptide repeat domain"/>
    <property type="match status" value="3"/>
</dbReference>
<feature type="compositionally biased region" description="Basic residues" evidence="6">
    <location>
        <begin position="1241"/>
        <end position="1251"/>
    </location>
</feature>
<comment type="similarity">
    <text evidence="1">Belongs to the CCM1 family.</text>
</comment>
<dbReference type="EMBL" id="JABELV010000025">
    <property type="protein sequence ID" value="KAG7562776.1"/>
    <property type="molecule type" value="Genomic_DNA"/>
</dbReference>
<gene>
    <name evidence="7" type="ORF">FFLO_01731</name>
</gene>
<feature type="region of interest" description="Disordered" evidence="6">
    <location>
        <begin position="126"/>
        <end position="153"/>
    </location>
</feature>
<organism evidence="7 8">
    <name type="scientific">Filobasidium floriforme</name>
    <dbReference type="NCBI Taxonomy" id="5210"/>
    <lineage>
        <taxon>Eukaryota</taxon>
        <taxon>Fungi</taxon>
        <taxon>Dikarya</taxon>
        <taxon>Basidiomycota</taxon>
        <taxon>Agaricomycotina</taxon>
        <taxon>Tremellomycetes</taxon>
        <taxon>Filobasidiales</taxon>
        <taxon>Filobasidiaceae</taxon>
        <taxon>Filobasidium</taxon>
    </lineage>
</organism>
<dbReference type="AlphaFoldDB" id="A0A8K0JP83"/>
<evidence type="ECO:0000256" key="6">
    <source>
        <dbReference type="SAM" id="MobiDB-lite"/>
    </source>
</evidence>
<feature type="region of interest" description="Disordered" evidence="6">
    <location>
        <begin position="1241"/>
        <end position="1262"/>
    </location>
</feature>
<keyword evidence="8" id="KW-1185">Reference proteome</keyword>
<evidence type="ECO:0000256" key="2">
    <source>
        <dbReference type="ARBA" id="ARBA00022737"/>
    </source>
</evidence>
<comment type="function">
    <text evidence="3">Regulates mitochondrial small subunit maturation by controlling 15S rRNA 5'-end processing. Localizes to the 5' precursor of the 15S rRNA in a position that is subsequently occupied by mS47 in the mature yeast mtSSU. Uses structure and sequence-specific RNA recognition, binding to a single-stranded region of the precursor and specifically recognizing bases -6 to -1. The exchange of Ccm1 for mS47 is coupled to the irreversible removal of precursor rRNA that is accompanied by conformational changes of the mitoribosomal proteins uS5m and mS26. These conformational changes signal completion of 5'-end rRNA processing through protection of the mature 5'-end of the 15S rRNA and stabilization of mS47. The removal of the 5' precursor together with the dissociation of Ccm1 may be catalyzed by the 5'-3' exoribonuclease Pet127. Involved in the specific removal of group I introns in mitochondrial encoded transcripts.</text>
</comment>
<evidence type="ECO:0000256" key="5">
    <source>
        <dbReference type="PROSITE-ProRule" id="PRU00708"/>
    </source>
</evidence>
<name>A0A8K0JP83_9TREE</name>
<dbReference type="Pfam" id="PF01535">
    <property type="entry name" value="PPR"/>
    <property type="match status" value="3"/>
</dbReference>
<keyword evidence="2" id="KW-0677">Repeat</keyword>
<evidence type="ECO:0000313" key="8">
    <source>
        <dbReference type="Proteomes" id="UP000812966"/>
    </source>
</evidence>
<reference evidence="7" key="1">
    <citation type="submission" date="2020-04" db="EMBL/GenBank/DDBJ databases">
        <title>Analysis of mating type loci in Filobasidium floriforme.</title>
        <authorList>
            <person name="Nowrousian M."/>
        </authorList>
    </citation>
    <scope>NUCLEOTIDE SEQUENCE</scope>
    <source>
        <strain evidence="7">CBS 6242</strain>
    </source>
</reference>
<dbReference type="PROSITE" id="PS51375">
    <property type="entry name" value="PPR"/>
    <property type="match status" value="2"/>
</dbReference>
<dbReference type="Proteomes" id="UP000812966">
    <property type="component" value="Unassembled WGS sequence"/>
</dbReference>
<evidence type="ECO:0000256" key="4">
    <source>
        <dbReference type="ARBA" id="ARBA00044511"/>
    </source>
</evidence>
<protein>
    <recommendedName>
        <fullName evidence="9">Pentacotripeptide-repeat region of PRORP domain-containing protein</fullName>
    </recommendedName>
</protein>
<evidence type="ECO:0000313" key="7">
    <source>
        <dbReference type="EMBL" id="KAG7562776.1"/>
    </source>
</evidence>
<comment type="caution">
    <text evidence="7">The sequence shown here is derived from an EMBL/GenBank/DDBJ whole genome shotgun (WGS) entry which is preliminary data.</text>
</comment>
<evidence type="ECO:0000256" key="3">
    <source>
        <dbReference type="ARBA" id="ARBA00044493"/>
    </source>
</evidence>
<proteinExistence type="inferred from homology"/>
<evidence type="ECO:0008006" key="9">
    <source>
        <dbReference type="Google" id="ProtNLM"/>
    </source>
</evidence>
<dbReference type="Pfam" id="PF13041">
    <property type="entry name" value="PPR_2"/>
    <property type="match status" value="1"/>
</dbReference>
<dbReference type="PANTHER" id="PTHR47447">
    <property type="entry name" value="OS03G0856100 PROTEIN"/>
    <property type="match status" value="1"/>
</dbReference>
<comment type="subunit">
    <text evidence="4">Binds to mitochondrial small subunit 15S rRNA.</text>
</comment>